<dbReference type="Gene3D" id="2.30.30.30">
    <property type="match status" value="1"/>
</dbReference>
<organism evidence="7 8">
    <name type="scientific">Candidatus Woesebacteria bacterium RBG_16_39_8b</name>
    <dbReference type="NCBI Taxonomy" id="1802482"/>
    <lineage>
        <taxon>Bacteria</taxon>
        <taxon>Candidatus Woeseibacteriota</taxon>
    </lineage>
</organism>
<reference evidence="7 8" key="1">
    <citation type="journal article" date="2016" name="Nat. Commun.">
        <title>Thousands of microbial genomes shed light on interconnected biogeochemical processes in an aquifer system.</title>
        <authorList>
            <person name="Anantharaman K."/>
            <person name="Brown C.T."/>
            <person name="Hug L.A."/>
            <person name="Sharon I."/>
            <person name="Castelle C.J."/>
            <person name="Probst A.J."/>
            <person name="Thomas B.C."/>
            <person name="Singh A."/>
            <person name="Wilkins M.J."/>
            <person name="Karaoz U."/>
            <person name="Brodie E.L."/>
            <person name="Williams K.H."/>
            <person name="Hubbard S.S."/>
            <person name="Banfield J.F."/>
        </authorList>
    </citation>
    <scope>NUCLEOTIDE SEQUENCE [LARGE SCALE GENOMIC DNA]</scope>
</reference>
<dbReference type="HAMAP" id="MF_01326_B">
    <property type="entry name" value="Ribosomal_uL24_B"/>
    <property type="match status" value="1"/>
</dbReference>
<evidence type="ECO:0000256" key="1">
    <source>
        <dbReference type="ARBA" id="ARBA00010618"/>
    </source>
</evidence>
<comment type="caution">
    <text evidence="7">The sequence shown here is derived from an EMBL/GenBank/DDBJ whole genome shotgun (WGS) entry which is preliminary data.</text>
</comment>
<name>A0A1F7XCK3_9BACT</name>
<dbReference type="InterPro" id="IPR057264">
    <property type="entry name" value="Ribosomal_uL24_C"/>
</dbReference>
<dbReference type="EMBL" id="MGFU01000015">
    <property type="protein sequence ID" value="OGM12751.1"/>
    <property type="molecule type" value="Genomic_DNA"/>
</dbReference>
<evidence type="ECO:0000256" key="2">
    <source>
        <dbReference type="ARBA" id="ARBA00022980"/>
    </source>
</evidence>
<dbReference type="Pfam" id="PF00467">
    <property type="entry name" value="KOW"/>
    <property type="match status" value="1"/>
</dbReference>
<keyword evidence="2 5" id="KW-0689">Ribosomal protein</keyword>
<sequence length="115" mass="13003">MLKLKVGDNVKILQGKDEGREGKIEKVFLKKKLVLIPGINIYKKHVKGVSGRRGGIYDVPRPLLISKVALICPKCKKTTRVGFRVLAKEKVRICKKCDREIDAKVQKAHKNTKKV</sequence>
<dbReference type="SMART" id="SM00739">
    <property type="entry name" value="KOW"/>
    <property type="match status" value="1"/>
</dbReference>
<dbReference type="PANTHER" id="PTHR12903">
    <property type="entry name" value="MITOCHONDRIAL RIBOSOMAL PROTEIN L24"/>
    <property type="match status" value="1"/>
</dbReference>
<evidence type="ECO:0000313" key="8">
    <source>
        <dbReference type="Proteomes" id="UP000179013"/>
    </source>
</evidence>
<dbReference type="GO" id="GO:0006412">
    <property type="term" value="P:translation"/>
    <property type="evidence" value="ECO:0007669"/>
    <property type="project" value="UniProtKB-UniRule"/>
</dbReference>
<dbReference type="CDD" id="cd06089">
    <property type="entry name" value="KOW_RPL26"/>
    <property type="match status" value="1"/>
</dbReference>
<evidence type="ECO:0000256" key="5">
    <source>
        <dbReference type="HAMAP-Rule" id="MF_01326"/>
    </source>
</evidence>
<dbReference type="InterPro" id="IPR008991">
    <property type="entry name" value="Translation_prot_SH3-like_sf"/>
</dbReference>
<dbReference type="InterPro" id="IPR041988">
    <property type="entry name" value="Ribosomal_uL24_KOW"/>
</dbReference>
<accession>A0A1F7XCK3</accession>
<comment type="function">
    <text evidence="5">One of two assembly initiator proteins, it binds directly to the 5'-end of the 23S rRNA, where it nucleates assembly of the 50S subunit.</text>
</comment>
<dbReference type="GO" id="GO:0005840">
    <property type="term" value="C:ribosome"/>
    <property type="evidence" value="ECO:0007669"/>
    <property type="project" value="UniProtKB-KW"/>
</dbReference>
<evidence type="ECO:0000259" key="6">
    <source>
        <dbReference type="SMART" id="SM00739"/>
    </source>
</evidence>
<keyword evidence="5" id="KW-0699">rRNA-binding</keyword>
<dbReference type="GO" id="GO:1990904">
    <property type="term" value="C:ribonucleoprotein complex"/>
    <property type="evidence" value="ECO:0007669"/>
    <property type="project" value="UniProtKB-KW"/>
</dbReference>
<dbReference type="Proteomes" id="UP000179013">
    <property type="component" value="Unassembled WGS sequence"/>
</dbReference>
<keyword evidence="3 5" id="KW-0687">Ribonucleoprotein</keyword>
<evidence type="ECO:0000256" key="4">
    <source>
        <dbReference type="ARBA" id="ARBA00035206"/>
    </source>
</evidence>
<dbReference type="NCBIfam" id="TIGR01079">
    <property type="entry name" value="rplX_bact"/>
    <property type="match status" value="1"/>
</dbReference>
<comment type="function">
    <text evidence="5">One of the proteins that surrounds the polypeptide exit tunnel on the outside of the subunit.</text>
</comment>
<dbReference type="Pfam" id="PF17136">
    <property type="entry name" value="ribosomal_L24"/>
    <property type="match status" value="1"/>
</dbReference>
<dbReference type="SUPFAM" id="SSF50104">
    <property type="entry name" value="Translation proteins SH3-like domain"/>
    <property type="match status" value="1"/>
</dbReference>
<comment type="subunit">
    <text evidence="5">Part of the 50S ribosomal subunit.</text>
</comment>
<dbReference type="GO" id="GO:0003735">
    <property type="term" value="F:structural constituent of ribosome"/>
    <property type="evidence" value="ECO:0007669"/>
    <property type="project" value="InterPro"/>
</dbReference>
<dbReference type="InterPro" id="IPR005824">
    <property type="entry name" value="KOW"/>
</dbReference>
<proteinExistence type="inferred from homology"/>
<feature type="domain" description="KOW" evidence="6">
    <location>
        <begin position="3"/>
        <end position="30"/>
    </location>
</feature>
<gene>
    <name evidence="5" type="primary">rplX</name>
    <name evidence="7" type="ORF">A2V80_03065</name>
</gene>
<dbReference type="AlphaFoldDB" id="A0A1F7XCK3"/>
<dbReference type="InterPro" id="IPR003256">
    <property type="entry name" value="Ribosomal_uL24"/>
</dbReference>
<keyword evidence="5" id="KW-0694">RNA-binding</keyword>
<protein>
    <recommendedName>
        <fullName evidence="4 5">Large ribosomal subunit protein uL24</fullName>
    </recommendedName>
</protein>
<evidence type="ECO:0000313" key="7">
    <source>
        <dbReference type="EMBL" id="OGM12751.1"/>
    </source>
</evidence>
<comment type="similarity">
    <text evidence="1 5">Belongs to the universal ribosomal protein uL24 family.</text>
</comment>
<dbReference type="InterPro" id="IPR014722">
    <property type="entry name" value="Rib_uL2_dom2"/>
</dbReference>
<evidence type="ECO:0000256" key="3">
    <source>
        <dbReference type="ARBA" id="ARBA00023274"/>
    </source>
</evidence>
<dbReference type="GO" id="GO:0019843">
    <property type="term" value="F:rRNA binding"/>
    <property type="evidence" value="ECO:0007669"/>
    <property type="project" value="UniProtKB-UniRule"/>
</dbReference>